<comment type="similarity">
    <text evidence="1">Belongs to the short-chain fatty acyl-CoA assimilation regulator (ScfR) family.</text>
</comment>
<dbReference type="Gene3D" id="1.10.260.40">
    <property type="entry name" value="lambda repressor-like DNA-binding domains"/>
    <property type="match status" value="1"/>
</dbReference>
<dbReference type="PANTHER" id="PTHR46797:SF1">
    <property type="entry name" value="METHYLPHOSPHONATE SYNTHASE"/>
    <property type="match status" value="1"/>
</dbReference>
<sequence length="509" mass="56246">MVTVDRARSSAPPAAFAATSVRVVGAPPEPGPDEVDALTLGRRIRERRLAAGMTLGQLAEAIDRAPSQVSAIENGKREPRLSMLRTIALALGTSSDELLRPDAPSERAALEIAVERAQRGPVFSALGLDPFRVAKTMSDQTLQTILALHNEIDRLHRERAATPEEARRANAQLRAEMRARDNFYPELEAKAAELLEAVGHAGGPVSHQLVADMASQLGYSLHYVGDLPHSTRSVTDKRNGRIYLPTQQSPSRDSRSPILQALASHLLGHEEPGNYGDFLRQRIETNYLTAAILLPEQAAVRFLTEAKNLRRISMEELRDHFAVSYETAAHRFTNLATARLDIPVHFMKVHESGTIIKAYENDSVRFPSDALGAVEGTTVCRQWTARTVFDAEDRFTPYSQYTDTATGTFWCTSRIEKAKEGEYSVSVGVPFEHVKWFRGRETPRRSVSRCPDESCCRRAPDELAGKWADASWPAARTPTSLLAALPTGTFPGVDQTEVYEFLETHAPRA</sequence>
<dbReference type="PROSITE" id="PS50943">
    <property type="entry name" value="HTH_CROC1"/>
    <property type="match status" value="1"/>
</dbReference>
<evidence type="ECO:0000313" key="5">
    <source>
        <dbReference type="Proteomes" id="UP001501196"/>
    </source>
</evidence>
<protein>
    <recommendedName>
        <fullName evidence="3">HTH cro/C1-type domain-containing protein</fullName>
    </recommendedName>
</protein>
<accession>A0ABN2UJ60</accession>
<dbReference type="EMBL" id="BAAAPW010000003">
    <property type="protein sequence ID" value="GAA2038210.1"/>
    <property type="molecule type" value="Genomic_DNA"/>
</dbReference>
<comment type="caution">
    <text evidence="4">The sequence shown here is derived from an EMBL/GenBank/DDBJ whole genome shotgun (WGS) entry which is preliminary data.</text>
</comment>
<evidence type="ECO:0000256" key="2">
    <source>
        <dbReference type="ARBA" id="ARBA00023125"/>
    </source>
</evidence>
<dbReference type="SUPFAM" id="SSF47413">
    <property type="entry name" value="lambda repressor-like DNA-binding domains"/>
    <property type="match status" value="1"/>
</dbReference>
<dbReference type="CDD" id="cd00093">
    <property type="entry name" value="HTH_XRE"/>
    <property type="match status" value="1"/>
</dbReference>
<dbReference type="SMART" id="SM00530">
    <property type="entry name" value="HTH_XRE"/>
    <property type="match status" value="1"/>
</dbReference>
<dbReference type="InterPro" id="IPR010982">
    <property type="entry name" value="Lambda_DNA-bd_dom_sf"/>
</dbReference>
<feature type="domain" description="HTH cro/C1-type" evidence="3">
    <location>
        <begin position="44"/>
        <end position="98"/>
    </location>
</feature>
<dbReference type="RefSeq" id="WP_344373816.1">
    <property type="nucleotide sequence ID" value="NZ_BAAAPW010000003.1"/>
</dbReference>
<gene>
    <name evidence="4" type="ORF">GCM10009819_23670</name>
</gene>
<reference evidence="4 5" key="1">
    <citation type="journal article" date="2019" name="Int. J. Syst. Evol. Microbiol.">
        <title>The Global Catalogue of Microorganisms (GCM) 10K type strain sequencing project: providing services to taxonomists for standard genome sequencing and annotation.</title>
        <authorList>
            <consortium name="The Broad Institute Genomics Platform"/>
            <consortium name="The Broad Institute Genome Sequencing Center for Infectious Disease"/>
            <person name="Wu L."/>
            <person name="Ma J."/>
        </authorList>
    </citation>
    <scope>NUCLEOTIDE SEQUENCE [LARGE SCALE GENOMIC DNA]</scope>
    <source>
        <strain evidence="4 5">JCM 15672</strain>
    </source>
</reference>
<dbReference type="InterPro" id="IPR050807">
    <property type="entry name" value="TransReg_Diox_bact_type"/>
</dbReference>
<name>A0ABN2UJ60_9MICO</name>
<evidence type="ECO:0000313" key="4">
    <source>
        <dbReference type="EMBL" id="GAA2038210.1"/>
    </source>
</evidence>
<evidence type="ECO:0000256" key="1">
    <source>
        <dbReference type="ARBA" id="ARBA00007227"/>
    </source>
</evidence>
<dbReference type="Pfam" id="PF01381">
    <property type="entry name" value="HTH_3"/>
    <property type="match status" value="1"/>
</dbReference>
<keyword evidence="2" id="KW-0238">DNA-binding</keyword>
<dbReference type="Pfam" id="PF06114">
    <property type="entry name" value="Peptidase_M78"/>
    <property type="match status" value="1"/>
</dbReference>
<dbReference type="InterPro" id="IPR001387">
    <property type="entry name" value="Cro/C1-type_HTH"/>
</dbReference>
<dbReference type="Proteomes" id="UP001501196">
    <property type="component" value="Unassembled WGS sequence"/>
</dbReference>
<proteinExistence type="inferred from homology"/>
<keyword evidence="5" id="KW-1185">Reference proteome</keyword>
<organism evidence="4 5">
    <name type="scientific">Agromyces tropicus</name>
    <dbReference type="NCBI Taxonomy" id="555371"/>
    <lineage>
        <taxon>Bacteria</taxon>
        <taxon>Bacillati</taxon>
        <taxon>Actinomycetota</taxon>
        <taxon>Actinomycetes</taxon>
        <taxon>Micrococcales</taxon>
        <taxon>Microbacteriaceae</taxon>
        <taxon>Agromyces</taxon>
    </lineage>
</organism>
<dbReference type="InterPro" id="IPR010359">
    <property type="entry name" value="IrrE_HExxH"/>
</dbReference>
<dbReference type="PANTHER" id="PTHR46797">
    <property type="entry name" value="HTH-TYPE TRANSCRIPTIONAL REGULATOR"/>
    <property type="match status" value="1"/>
</dbReference>
<evidence type="ECO:0000259" key="3">
    <source>
        <dbReference type="PROSITE" id="PS50943"/>
    </source>
</evidence>